<keyword evidence="7" id="KW-0238">DNA-binding</keyword>
<evidence type="ECO:0000256" key="1">
    <source>
        <dbReference type="ARBA" id="ARBA00004123"/>
    </source>
</evidence>
<keyword evidence="9" id="KW-0539">Nucleus</keyword>
<dbReference type="SUPFAM" id="SSF57667">
    <property type="entry name" value="beta-beta-alpha zinc fingers"/>
    <property type="match status" value="3"/>
</dbReference>
<evidence type="ECO:0000256" key="10">
    <source>
        <dbReference type="PROSITE-ProRule" id="PRU00042"/>
    </source>
</evidence>
<evidence type="ECO:0000256" key="5">
    <source>
        <dbReference type="ARBA" id="ARBA00022833"/>
    </source>
</evidence>
<feature type="compositionally biased region" description="Low complexity" evidence="11">
    <location>
        <begin position="109"/>
        <end position="123"/>
    </location>
</feature>
<feature type="domain" description="C2H2-type" evidence="12">
    <location>
        <begin position="420"/>
        <end position="447"/>
    </location>
</feature>
<evidence type="ECO:0000256" key="9">
    <source>
        <dbReference type="ARBA" id="ARBA00023242"/>
    </source>
</evidence>
<feature type="domain" description="C2H2-type" evidence="12">
    <location>
        <begin position="392"/>
        <end position="419"/>
    </location>
</feature>
<feature type="compositionally biased region" description="Low complexity" evidence="11">
    <location>
        <begin position="477"/>
        <end position="491"/>
    </location>
</feature>
<name>A0A0K2UAC4_LEPSM</name>
<feature type="compositionally biased region" description="Acidic residues" evidence="11">
    <location>
        <begin position="154"/>
        <end position="178"/>
    </location>
</feature>
<evidence type="ECO:0000256" key="8">
    <source>
        <dbReference type="ARBA" id="ARBA00023163"/>
    </source>
</evidence>
<dbReference type="OrthoDB" id="6155966at2759"/>
<evidence type="ECO:0000256" key="2">
    <source>
        <dbReference type="ARBA" id="ARBA00022723"/>
    </source>
</evidence>
<evidence type="ECO:0000256" key="3">
    <source>
        <dbReference type="ARBA" id="ARBA00022737"/>
    </source>
</evidence>
<dbReference type="Pfam" id="PF00096">
    <property type="entry name" value="zf-C2H2"/>
    <property type="match status" value="3"/>
</dbReference>
<feature type="compositionally biased region" description="Low complexity" evidence="11">
    <location>
        <begin position="328"/>
        <end position="345"/>
    </location>
</feature>
<dbReference type="GO" id="GO:0008270">
    <property type="term" value="F:zinc ion binding"/>
    <property type="evidence" value="ECO:0007669"/>
    <property type="project" value="UniProtKB-KW"/>
</dbReference>
<dbReference type="SMART" id="SM00355">
    <property type="entry name" value="ZnF_C2H2"/>
    <property type="match status" value="4"/>
</dbReference>
<dbReference type="GO" id="GO:0003677">
    <property type="term" value="F:DNA binding"/>
    <property type="evidence" value="ECO:0007669"/>
    <property type="project" value="UniProtKB-KW"/>
</dbReference>
<feature type="domain" description="C2H2-type" evidence="12">
    <location>
        <begin position="448"/>
        <end position="476"/>
    </location>
</feature>
<feature type="compositionally biased region" description="Low complexity" evidence="11">
    <location>
        <begin position="209"/>
        <end position="224"/>
    </location>
</feature>
<accession>A0A0K2UAC4</accession>
<feature type="domain" description="C2H2-type" evidence="12">
    <location>
        <begin position="354"/>
        <end position="381"/>
    </location>
</feature>
<feature type="compositionally biased region" description="Low complexity" evidence="11">
    <location>
        <begin position="515"/>
        <end position="526"/>
    </location>
</feature>
<feature type="compositionally biased region" description="Low complexity" evidence="11">
    <location>
        <begin position="287"/>
        <end position="300"/>
    </location>
</feature>
<organism evidence="13">
    <name type="scientific">Lepeophtheirus salmonis</name>
    <name type="common">Salmon louse</name>
    <name type="synonym">Caligus salmonis</name>
    <dbReference type="NCBI Taxonomy" id="72036"/>
    <lineage>
        <taxon>Eukaryota</taxon>
        <taxon>Metazoa</taxon>
        <taxon>Ecdysozoa</taxon>
        <taxon>Arthropoda</taxon>
        <taxon>Crustacea</taxon>
        <taxon>Multicrustacea</taxon>
        <taxon>Hexanauplia</taxon>
        <taxon>Copepoda</taxon>
        <taxon>Siphonostomatoida</taxon>
        <taxon>Caligidae</taxon>
        <taxon>Lepeophtheirus</taxon>
    </lineage>
</organism>
<dbReference type="InterPro" id="IPR013087">
    <property type="entry name" value="Znf_C2H2_type"/>
</dbReference>
<evidence type="ECO:0000256" key="4">
    <source>
        <dbReference type="ARBA" id="ARBA00022771"/>
    </source>
</evidence>
<feature type="region of interest" description="Disordered" evidence="11">
    <location>
        <begin position="135"/>
        <end position="224"/>
    </location>
</feature>
<keyword evidence="2" id="KW-0479">Metal-binding</keyword>
<evidence type="ECO:0000256" key="7">
    <source>
        <dbReference type="ARBA" id="ARBA00023125"/>
    </source>
</evidence>
<keyword evidence="4 10" id="KW-0863">Zinc-finger</keyword>
<feature type="region of interest" description="Disordered" evidence="11">
    <location>
        <begin position="287"/>
        <end position="350"/>
    </location>
</feature>
<dbReference type="FunFam" id="3.30.160.60:FF:000208">
    <property type="entry name" value="zinc finger protein Gfi-1b"/>
    <property type="match status" value="1"/>
</dbReference>
<feature type="region of interest" description="Disordered" evidence="11">
    <location>
        <begin position="474"/>
        <end position="526"/>
    </location>
</feature>
<dbReference type="Gene3D" id="3.30.160.60">
    <property type="entry name" value="Classic Zinc Finger"/>
    <property type="match status" value="4"/>
</dbReference>
<comment type="subcellular location">
    <subcellularLocation>
        <location evidence="1">Nucleus</location>
    </subcellularLocation>
</comment>
<reference evidence="13" key="1">
    <citation type="submission" date="2014-05" db="EMBL/GenBank/DDBJ databases">
        <authorList>
            <person name="Chronopoulou M."/>
        </authorList>
    </citation>
    <scope>NUCLEOTIDE SEQUENCE</scope>
    <source>
        <tissue evidence="13">Whole organism</tissue>
    </source>
</reference>
<sequence>MTTDRYSDSSPSNKECQNSILSSSAFKIVSPRRDDPAIEDEPEEKTHWKSSDMLPFLNLCRYSGGQAASWAAGILQHTIKEKQKLAKDGISFGIQRLVEEAAEDSGKESSSPSSLQHNSNPILLNNNNILNSISNNNENFSPWGSRKTAKKSDDEDEEDVSEEEELNVDDIVDDEEEERNDKCTPSSKGPSIFSVSSLLSNDHHKPPKNESSSSKPNSSSSSSSPFFYPGLTLAAASNFRLPLPPTSIFHPSYRPFHFAEPTPQQIELEILRLRGFAAAAAVANENTFNSNNNSGSSSNGSPPPPPPMEFSPFSQSNGSNGCGLRARSGLSNSTSGNNSPNLSGGHQHTRKRPYSCEFCNKTFGHEISLAQHKAVHSNERTFDCKQCDTRPYPCQYCGKRFHQKSDMKKHTYIHTGEKPHKCVVCGKAFSQSSNLITHSRKHSGFKPFNCDLCGRSFQRKVDLRRHRETQHTDLRVLPLSSTGSSVSGLGSRDSLAPSTSCDSNLLHHKGSGPLSGANMNSSSNSGGCNTNTTLAALHHSSIRAPTHLFPPLGFSSSSLAARLSAAAAAAVGGSHGGTQTA</sequence>
<dbReference type="PANTHER" id="PTHR24376">
    <property type="entry name" value="ZINC FINGER PROTEIN"/>
    <property type="match status" value="1"/>
</dbReference>
<keyword evidence="6" id="KW-0805">Transcription regulation</keyword>
<dbReference type="GO" id="GO:0005634">
    <property type="term" value="C:nucleus"/>
    <property type="evidence" value="ECO:0007669"/>
    <property type="project" value="UniProtKB-SubCell"/>
</dbReference>
<evidence type="ECO:0000256" key="11">
    <source>
        <dbReference type="SAM" id="MobiDB-lite"/>
    </source>
</evidence>
<dbReference type="GO" id="GO:0000981">
    <property type="term" value="F:DNA-binding transcription factor activity, RNA polymerase II-specific"/>
    <property type="evidence" value="ECO:0007669"/>
    <property type="project" value="UniProtKB-ARBA"/>
</dbReference>
<dbReference type="EMBL" id="HACA01017832">
    <property type="protein sequence ID" value="CDW35193.1"/>
    <property type="molecule type" value="Transcribed_RNA"/>
</dbReference>
<dbReference type="PANTHER" id="PTHR24376:SF235">
    <property type="entry name" value="C2H2-TYPE DOMAIN-CONTAINING PROTEIN"/>
    <property type="match status" value="1"/>
</dbReference>
<dbReference type="InterPro" id="IPR036236">
    <property type="entry name" value="Znf_C2H2_sf"/>
</dbReference>
<feature type="compositionally biased region" description="Polar residues" evidence="11">
    <location>
        <begin position="183"/>
        <end position="200"/>
    </location>
</feature>
<dbReference type="FunFam" id="3.30.160.60:FF:000432">
    <property type="entry name" value="zinc finger protein Gfi-1b isoform X1"/>
    <property type="match status" value="1"/>
</dbReference>
<dbReference type="GO" id="GO:0000122">
    <property type="term" value="P:negative regulation of transcription by RNA polymerase II"/>
    <property type="evidence" value="ECO:0007669"/>
    <property type="project" value="UniProtKB-ARBA"/>
</dbReference>
<proteinExistence type="predicted"/>
<dbReference type="PROSITE" id="PS50157">
    <property type="entry name" value="ZINC_FINGER_C2H2_2"/>
    <property type="match status" value="4"/>
</dbReference>
<protein>
    <submittedName>
        <fullName evidence="13">Zinc finger protein Gfi1like [Apis florea]</fullName>
    </submittedName>
</protein>
<keyword evidence="3" id="KW-0677">Repeat</keyword>
<dbReference type="FunFam" id="3.30.160.60:FF:000148">
    <property type="entry name" value="zinc finger protein Gfi-1"/>
    <property type="match status" value="1"/>
</dbReference>
<dbReference type="AlphaFoldDB" id="A0A0K2UAC4"/>
<dbReference type="PROSITE" id="PS00028">
    <property type="entry name" value="ZINC_FINGER_C2H2_1"/>
    <property type="match status" value="4"/>
</dbReference>
<evidence type="ECO:0000259" key="12">
    <source>
        <dbReference type="PROSITE" id="PS50157"/>
    </source>
</evidence>
<keyword evidence="8" id="KW-0804">Transcription</keyword>
<keyword evidence="5" id="KW-0862">Zinc</keyword>
<evidence type="ECO:0000256" key="6">
    <source>
        <dbReference type="ARBA" id="ARBA00023015"/>
    </source>
</evidence>
<feature type="region of interest" description="Disordered" evidence="11">
    <location>
        <begin position="100"/>
        <end position="123"/>
    </location>
</feature>
<feature type="region of interest" description="Disordered" evidence="11">
    <location>
        <begin position="29"/>
        <end position="49"/>
    </location>
</feature>
<evidence type="ECO:0000313" key="13">
    <source>
        <dbReference type="EMBL" id="CDW35193.1"/>
    </source>
</evidence>